<comment type="caution">
    <text evidence="1">The sequence shown here is derived from an EMBL/GenBank/DDBJ whole genome shotgun (WGS) entry which is preliminary data.</text>
</comment>
<keyword evidence="2" id="KW-1185">Reference proteome</keyword>
<dbReference type="Gene3D" id="3.40.50.300">
    <property type="entry name" value="P-loop containing nucleotide triphosphate hydrolases"/>
    <property type="match status" value="1"/>
</dbReference>
<dbReference type="SUPFAM" id="SSF52540">
    <property type="entry name" value="P-loop containing nucleoside triphosphate hydrolases"/>
    <property type="match status" value="1"/>
</dbReference>
<protein>
    <recommendedName>
        <fullName evidence="3">ATP/GTP-binding protein</fullName>
    </recommendedName>
</protein>
<dbReference type="Proteomes" id="UP000288429">
    <property type="component" value="Unassembled WGS sequence"/>
</dbReference>
<evidence type="ECO:0000313" key="2">
    <source>
        <dbReference type="Proteomes" id="UP000288429"/>
    </source>
</evidence>
<organism evidence="1 2">
    <name type="scientific">Fusarium ambrosium</name>
    <dbReference type="NCBI Taxonomy" id="131363"/>
    <lineage>
        <taxon>Eukaryota</taxon>
        <taxon>Fungi</taxon>
        <taxon>Dikarya</taxon>
        <taxon>Ascomycota</taxon>
        <taxon>Pezizomycotina</taxon>
        <taxon>Sordariomycetes</taxon>
        <taxon>Hypocreomycetidae</taxon>
        <taxon>Hypocreales</taxon>
        <taxon>Nectriaceae</taxon>
        <taxon>Fusarium</taxon>
        <taxon>Fusarium solani species complex</taxon>
    </lineage>
</organism>
<sequence>MEAEPFDLRPVLDRLIRTEDDSRPIVVMTCGISGAGKSTLAKQIIAHFPNFMRISVDEIIFKTHGLYGIDYAQEKYQEYQTEAQEILVTELKRQLGDMTRDIVLDLSFWNKQYRDEFKAMIENFGGRWVLVYLDTDKELLWKRITSRKVQRDGQDLADRTGDSAFDVDRGTFDSYYEGFERPCGEGECVIEVV</sequence>
<dbReference type="EMBL" id="NIZV01000305">
    <property type="protein sequence ID" value="RSL95110.1"/>
    <property type="molecule type" value="Genomic_DNA"/>
</dbReference>
<dbReference type="AlphaFoldDB" id="A0A428SZH0"/>
<proteinExistence type="predicted"/>
<name>A0A428SZH0_9HYPO</name>
<evidence type="ECO:0008006" key="3">
    <source>
        <dbReference type="Google" id="ProtNLM"/>
    </source>
</evidence>
<dbReference type="Pfam" id="PF13671">
    <property type="entry name" value="AAA_33"/>
    <property type="match status" value="1"/>
</dbReference>
<accession>A0A428SZH0</accession>
<evidence type="ECO:0000313" key="1">
    <source>
        <dbReference type="EMBL" id="RSL95110.1"/>
    </source>
</evidence>
<gene>
    <name evidence="1" type="ORF">CDV31_014030</name>
</gene>
<dbReference type="InterPro" id="IPR027417">
    <property type="entry name" value="P-loop_NTPase"/>
</dbReference>
<reference evidence="1 2" key="1">
    <citation type="submission" date="2017-06" db="EMBL/GenBank/DDBJ databases">
        <title>Cmopartive genomic analysis of Ambrosia Fusariam Clade fungi.</title>
        <authorList>
            <person name="Stajich J.E."/>
            <person name="Carrillo J."/>
            <person name="Kijimoto T."/>
            <person name="Eskalen A."/>
            <person name="O'Donnell K."/>
            <person name="Kasson M."/>
        </authorList>
    </citation>
    <scope>NUCLEOTIDE SEQUENCE [LARGE SCALE GENOMIC DNA]</scope>
    <source>
        <strain evidence="1 2">NRRL 20438</strain>
    </source>
</reference>